<reference evidence="1" key="1">
    <citation type="journal article" date="2019" name="Sci. Rep.">
        <title>Draft genome of Tanacetum cinerariifolium, the natural source of mosquito coil.</title>
        <authorList>
            <person name="Yamashiro T."/>
            <person name="Shiraishi A."/>
            <person name="Satake H."/>
            <person name="Nakayama K."/>
        </authorList>
    </citation>
    <scope>NUCLEOTIDE SEQUENCE</scope>
</reference>
<sequence>NLDDDVEKDIEDCSKNVTEKCRVVNNNMSNNVKGKILEDHFDGDHRNDTIEDNADVNPSTNVYLDVNQYTSIPEVIEDLSSLIFLYKPICQCLFDDKVSEPAFYRGVCVLCRFTII</sequence>
<name>A0A699TT50_TANCI</name>
<accession>A0A699TT50</accession>
<feature type="non-terminal residue" evidence="1">
    <location>
        <position position="1"/>
    </location>
</feature>
<organism evidence="1">
    <name type="scientific">Tanacetum cinerariifolium</name>
    <name type="common">Dalmatian daisy</name>
    <name type="synonym">Chrysanthemum cinerariifolium</name>
    <dbReference type="NCBI Taxonomy" id="118510"/>
    <lineage>
        <taxon>Eukaryota</taxon>
        <taxon>Viridiplantae</taxon>
        <taxon>Streptophyta</taxon>
        <taxon>Embryophyta</taxon>
        <taxon>Tracheophyta</taxon>
        <taxon>Spermatophyta</taxon>
        <taxon>Magnoliopsida</taxon>
        <taxon>eudicotyledons</taxon>
        <taxon>Gunneridae</taxon>
        <taxon>Pentapetalae</taxon>
        <taxon>asterids</taxon>
        <taxon>campanulids</taxon>
        <taxon>Asterales</taxon>
        <taxon>Asteraceae</taxon>
        <taxon>Asteroideae</taxon>
        <taxon>Anthemideae</taxon>
        <taxon>Anthemidinae</taxon>
        <taxon>Tanacetum</taxon>
    </lineage>
</organism>
<dbReference type="AlphaFoldDB" id="A0A699TT50"/>
<protein>
    <submittedName>
        <fullName evidence="1">Uncharacterized protein</fullName>
    </submittedName>
</protein>
<evidence type="ECO:0000313" key="1">
    <source>
        <dbReference type="EMBL" id="GFD10964.1"/>
    </source>
</evidence>
<proteinExistence type="predicted"/>
<comment type="caution">
    <text evidence="1">The sequence shown here is derived from an EMBL/GenBank/DDBJ whole genome shotgun (WGS) entry which is preliminary data.</text>
</comment>
<dbReference type="EMBL" id="BKCJ011255979">
    <property type="protein sequence ID" value="GFD10964.1"/>
    <property type="molecule type" value="Genomic_DNA"/>
</dbReference>
<gene>
    <name evidence="1" type="ORF">Tci_882933</name>
</gene>